<keyword evidence="3" id="KW-1185">Reference proteome</keyword>
<evidence type="ECO:0000256" key="1">
    <source>
        <dbReference type="SAM" id="Phobius"/>
    </source>
</evidence>
<accession>E4T1D3</accession>
<dbReference type="RefSeq" id="WP_013443896.1">
    <property type="nucleotide sequence ID" value="NC_014734.1"/>
</dbReference>
<gene>
    <name evidence="2" type="ordered locus">Palpr_0366</name>
</gene>
<protein>
    <recommendedName>
        <fullName evidence="4">DUF454 domain-containing protein</fullName>
    </recommendedName>
</protein>
<dbReference type="eggNOG" id="COG2832">
    <property type="taxonomic scope" value="Bacteria"/>
</dbReference>
<dbReference type="AlphaFoldDB" id="E4T1D3"/>
<dbReference type="EMBL" id="CP002345">
    <property type="protein sequence ID" value="ADQ78527.1"/>
    <property type="molecule type" value="Genomic_DNA"/>
</dbReference>
<reference evidence="2 3" key="2">
    <citation type="journal article" date="2011" name="Stand. Genomic Sci.">
        <title>Complete genome sequence of Paludibacter propionicigenes type strain (WB4).</title>
        <authorList>
            <person name="Gronow S."/>
            <person name="Munk C."/>
            <person name="Lapidus A."/>
            <person name="Nolan M."/>
            <person name="Lucas S."/>
            <person name="Hammon N."/>
            <person name="Deshpande S."/>
            <person name="Cheng J.F."/>
            <person name="Tapia R."/>
            <person name="Han C."/>
            <person name="Goodwin L."/>
            <person name="Pitluck S."/>
            <person name="Liolios K."/>
            <person name="Ivanova N."/>
            <person name="Mavromatis K."/>
            <person name="Mikhailova N."/>
            <person name="Pati A."/>
            <person name="Chen A."/>
            <person name="Palaniappan K."/>
            <person name="Land M."/>
            <person name="Hauser L."/>
            <person name="Chang Y.J."/>
            <person name="Jeffries C.D."/>
            <person name="Brambilla E."/>
            <person name="Rohde M."/>
            <person name="Goker M."/>
            <person name="Detter J.C."/>
            <person name="Woyke T."/>
            <person name="Bristow J."/>
            <person name="Eisen J.A."/>
            <person name="Markowitz V."/>
            <person name="Hugenholtz P."/>
            <person name="Kyrpides N.C."/>
            <person name="Klenk H.P."/>
        </authorList>
    </citation>
    <scope>NUCLEOTIDE SEQUENCE [LARGE SCALE GENOMIC DNA]</scope>
    <source>
        <strain evidence="3">DSM 17365 / JCM 13257 / WB4</strain>
    </source>
</reference>
<sequence>MKTILALLGLISLGLGIVGAFLPLLPTVPFVLLSAFLFARSSDRLHNWLMTHKIFGQLIRDYHEERGITIQGKVAAIGMMWISNIISIIFVIKDILWLQILMSIITLSVTIYILQYKTKRKS</sequence>
<feature type="transmembrane region" description="Helical" evidence="1">
    <location>
        <begin position="96"/>
        <end position="114"/>
    </location>
</feature>
<organism evidence="2 3">
    <name type="scientific">Paludibacter propionicigenes (strain DSM 17365 / JCM 13257 / WB4)</name>
    <dbReference type="NCBI Taxonomy" id="694427"/>
    <lineage>
        <taxon>Bacteria</taxon>
        <taxon>Pseudomonadati</taxon>
        <taxon>Bacteroidota</taxon>
        <taxon>Bacteroidia</taxon>
        <taxon>Bacteroidales</taxon>
        <taxon>Paludibacteraceae</taxon>
        <taxon>Paludibacter</taxon>
    </lineage>
</organism>
<dbReference type="PANTHER" id="PTHR35813">
    <property type="entry name" value="INNER MEMBRANE PROTEIN YBAN"/>
    <property type="match status" value="1"/>
</dbReference>
<evidence type="ECO:0008006" key="4">
    <source>
        <dbReference type="Google" id="ProtNLM"/>
    </source>
</evidence>
<dbReference type="Pfam" id="PF04304">
    <property type="entry name" value="DUF454"/>
    <property type="match status" value="1"/>
</dbReference>
<dbReference type="Proteomes" id="UP000008718">
    <property type="component" value="Chromosome"/>
</dbReference>
<dbReference type="HOGENOM" id="CLU_113299_2_1_10"/>
<reference key="1">
    <citation type="submission" date="2010-11" db="EMBL/GenBank/DDBJ databases">
        <title>The complete genome of Paludibacter propionicigenes DSM 17365.</title>
        <authorList>
            <consortium name="US DOE Joint Genome Institute (JGI-PGF)"/>
            <person name="Lucas S."/>
            <person name="Copeland A."/>
            <person name="Lapidus A."/>
            <person name="Bruce D."/>
            <person name="Goodwin L."/>
            <person name="Pitluck S."/>
            <person name="Kyrpides N."/>
            <person name="Mavromatis K."/>
            <person name="Ivanova N."/>
            <person name="Munk A.C."/>
            <person name="Brettin T."/>
            <person name="Detter J.C."/>
            <person name="Han C."/>
            <person name="Tapia R."/>
            <person name="Land M."/>
            <person name="Hauser L."/>
            <person name="Markowitz V."/>
            <person name="Cheng J.-F."/>
            <person name="Hugenholtz P."/>
            <person name="Woyke T."/>
            <person name="Wu D."/>
            <person name="Gronow S."/>
            <person name="Wellnitz S."/>
            <person name="Brambilla E."/>
            <person name="Klenk H.-P."/>
            <person name="Eisen J.A."/>
        </authorList>
    </citation>
    <scope>NUCLEOTIDE SEQUENCE</scope>
    <source>
        <strain>WB4</strain>
    </source>
</reference>
<feature type="transmembrane region" description="Helical" evidence="1">
    <location>
        <begin position="70"/>
        <end position="90"/>
    </location>
</feature>
<dbReference type="InterPro" id="IPR007401">
    <property type="entry name" value="DUF454"/>
</dbReference>
<dbReference type="PIRSF" id="PIRSF016789">
    <property type="entry name" value="DUF454"/>
    <property type="match status" value="1"/>
</dbReference>
<keyword evidence="1" id="KW-1133">Transmembrane helix</keyword>
<keyword evidence="1" id="KW-0472">Membrane</keyword>
<keyword evidence="1" id="KW-0812">Transmembrane</keyword>
<dbReference type="PANTHER" id="PTHR35813:SF1">
    <property type="entry name" value="INNER MEMBRANE PROTEIN YBAN"/>
    <property type="match status" value="1"/>
</dbReference>
<dbReference type="KEGG" id="ppn:Palpr_0366"/>
<proteinExistence type="predicted"/>
<dbReference type="GO" id="GO:0005886">
    <property type="term" value="C:plasma membrane"/>
    <property type="evidence" value="ECO:0007669"/>
    <property type="project" value="TreeGrafter"/>
</dbReference>
<name>E4T1D3_PALPW</name>
<dbReference type="OrthoDB" id="9813800at2"/>
<evidence type="ECO:0000313" key="3">
    <source>
        <dbReference type="Proteomes" id="UP000008718"/>
    </source>
</evidence>
<evidence type="ECO:0000313" key="2">
    <source>
        <dbReference type="EMBL" id="ADQ78527.1"/>
    </source>
</evidence>